<reference evidence="1 2" key="1">
    <citation type="submission" date="2018-10" db="EMBL/GenBank/DDBJ databases">
        <title>Fifty Aureobasidium pullulans genomes reveal a recombining polyextremotolerant generalist.</title>
        <authorList>
            <person name="Gostincar C."/>
            <person name="Turk M."/>
            <person name="Zajc J."/>
            <person name="Gunde-Cimerman N."/>
        </authorList>
    </citation>
    <scope>NUCLEOTIDE SEQUENCE [LARGE SCALE GENOMIC DNA]</scope>
    <source>
        <strain evidence="1 2">EXF-1645</strain>
    </source>
</reference>
<feature type="non-terminal residue" evidence="1">
    <location>
        <position position="1"/>
    </location>
</feature>
<dbReference type="Pfam" id="PF20246">
    <property type="entry name" value="DUF6601"/>
    <property type="match status" value="1"/>
</dbReference>
<dbReference type="AlphaFoldDB" id="A0A4T0BMU3"/>
<gene>
    <name evidence="1" type="ORF">D6C78_05799</name>
</gene>
<dbReference type="EMBL" id="QZBZ01000118">
    <property type="protein sequence ID" value="TIA35911.1"/>
    <property type="molecule type" value="Genomic_DNA"/>
</dbReference>
<protein>
    <submittedName>
        <fullName evidence="1">Uncharacterized protein</fullName>
    </submittedName>
</protein>
<evidence type="ECO:0000313" key="1">
    <source>
        <dbReference type="EMBL" id="TIA35911.1"/>
    </source>
</evidence>
<name>A0A4T0BMU3_AURPU</name>
<organism evidence="1 2">
    <name type="scientific">Aureobasidium pullulans</name>
    <name type="common">Black yeast</name>
    <name type="synonym">Pullularia pullulans</name>
    <dbReference type="NCBI Taxonomy" id="5580"/>
    <lineage>
        <taxon>Eukaryota</taxon>
        <taxon>Fungi</taxon>
        <taxon>Dikarya</taxon>
        <taxon>Ascomycota</taxon>
        <taxon>Pezizomycotina</taxon>
        <taxon>Dothideomycetes</taxon>
        <taxon>Dothideomycetidae</taxon>
        <taxon>Dothideales</taxon>
        <taxon>Saccotheciaceae</taxon>
        <taxon>Aureobasidium</taxon>
    </lineage>
</organism>
<dbReference type="Proteomes" id="UP000308724">
    <property type="component" value="Unassembled WGS sequence"/>
</dbReference>
<comment type="caution">
    <text evidence="1">The sequence shown here is derived from an EMBL/GenBank/DDBJ whole genome shotgun (WGS) entry which is preliminary data.</text>
</comment>
<dbReference type="InterPro" id="IPR046536">
    <property type="entry name" value="DUF6601"/>
</dbReference>
<accession>A0A4T0BMU3</accession>
<dbReference type="PANTHER" id="PTHR34414:SF1">
    <property type="entry name" value="SUBTILISIN-LIKE SERINE PROTEASE"/>
    <property type="match status" value="1"/>
</dbReference>
<dbReference type="PANTHER" id="PTHR34414">
    <property type="entry name" value="HET DOMAIN-CONTAINING PROTEIN-RELATED"/>
    <property type="match status" value="1"/>
</dbReference>
<proteinExistence type="predicted"/>
<evidence type="ECO:0000313" key="2">
    <source>
        <dbReference type="Proteomes" id="UP000308724"/>
    </source>
</evidence>
<sequence length="286" mass="32772">PTSATLNYLLGEPPIDLTNDKIRSSIQRELDSPVLDKLYPNLWLVGRQASDNIDPLHRQRIKGRSVVPSEDSGPHMIWTENTIFVKPMPLCLLNHNFWTRYLAEPPVGGKSKSVTQDSRLSSRSIVTGFLRLYALLIRHRCGYEIAKTGLLIPSDFDWIQWSRFTHNFRSLDDEKVAKKYHYGQLRLSRLKWAVPSKESNLVVLRATLLVYYAIRGGCSGATAPPVRTLWRRRSDHHKPGVLDILVDRHTTLMLEPDVASRRPPKHFNLAACVRNFFQKEENGNPD</sequence>